<dbReference type="EMBL" id="KZ502155">
    <property type="protein sequence ID" value="PKU82886.1"/>
    <property type="molecule type" value="Genomic_DNA"/>
</dbReference>
<protein>
    <submittedName>
        <fullName evidence="2">Uncharacterized protein</fullName>
    </submittedName>
</protein>
<dbReference type="AlphaFoldDB" id="A0A2I0X4P8"/>
<organism evidence="2 3">
    <name type="scientific">Dendrobium catenatum</name>
    <dbReference type="NCBI Taxonomy" id="906689"/>
    <lineage>
        <taxon>Eukaryota</taxon>
        <taxon>Viridiplantae</taxon>
        <taxon>Streptophyta</taxon>
        <taxon>Embryophyta</taxon>
        <taxon>Tracheophyta</taxon>
        <taxon>Spermatophyta</taxon>
        <taxon>Magnoliopsida</taxon>
        <taxon>Liliopsida</taxon>
        <taxon>Asparagales</taxon>
        <taxon>Orchidaceae</taxon>
        <taxon>Epidendroideae</taxon>
        <taxon>Malaxideae</taxon>
        <taxon>Dendrobiinae</taxon>
        <taxon>Dendrobium</taxon>
    </lineage>
</organism>
<gene>
    <name evidence="2" type="ORF">MA16_Dca006184</name>
</gene>
<dbReference type="Proteomes" id="UP000233837">
    <property type="component" value="Unassembled WGS sequence"/>
</dbReference>
<reference evidence="2 3" key="2">
    <citation type="journal article" date="2017" name="Nature">
        <title>The Apostasia genome and the evolution of orchids.</title>
        <authorList>
            <person name="Zhang G.Q."/>
            <person name="Liu K.W."/>
            <person name="Li Z."/>
            <person name="Lohaus R."/>
            <person name="Hsiao Y.Y."/>
            <person name="Niu S.C."/>
            <person name="Wang J.Y."/>
            <person name="Lin Y.C."/>
            <person name="Xu Q."/>
            <person name="Chen L.J."/>
            <person name="Yoshida K."/>
            <person name="Fujiwara S."/>
            <person name="Wang Z.W."/>
            <person name="Zhang Y.Q."/>
            <person name="Mitsuda N."/>
            <person name="Wang M."/>
            <person name="Liu G.H."/>
            <person name="Pecoraro L."/>
            <person name="Huang H.X."/>
            <person name="Xiao X.J."/>
            <person name="Lin M."/>
            <person name="Wu X.Y."/>
            <person name="Wu W.L."/>
            <person name="Chen Y.Y."/>
            <person name="Chang S.B."/>
            <person name="Sakamoto S."/>
            <person name="Ohme-Takagi M."/>
            <person name="Yagi M."/>
            <person name="Zeng S.J."/>
            <person name="Shen C.Y."/>
            <person name="Yeh C.M."/>
            <person name="Luo Y.B."/>
            <person name="Tsai W.C."/>
            <person name="Van de Peer Y."/>
            <person name="Liu Z.J."/>
        </authorList>
    </citation>
    <scope>NUCLEOTIDE SEQUENCE [LARGE SCALE GENOMIC DNA]</scope>
    <source>
        <tissue evidence="2">The whole plant</tissue>
    </source>
</reference>
<proteinExistence type="predicted"/>
<feature type="region of interest" description="Disordered" evidence="1">
    <location>
        <begin position="117"/>
        <end position="148"/>
    </location>
</feature>
<feature type="compositionally biased region" description="Polar residues" evidence="1">
    <location>
        <begin position="122"/>
        <end position="136"/>
    </location>
</feature>
<evidence type="ECO:0000313" key="2">
    <source>
        <dbReference type="EMBL" id="PKU82886.1"/>
    </source>
</evidence>
<sequence length="148" mass="16522">MVPAKRKIESMEKNPQEVPQEVHSDYNNWLIEFEKAAFQFSIHLGADALLIKLRNEGFSPAKTSDDLTAVRYCGLKPALLPDPNQAHRRVSIQEQFVQFHKVLAKVRARIRFLESQSKKNAENSSDQSGNLTSSAPTVVGDSIANQCG</sequence>
<accession>A0A2I0X4P8</accession>
<keyword evidence="3" id="KW-1185">Reference proteome</keyword>
<evidence type="ECO:0000313" key="3">
    <source>
        <dbReference type="Proteomes" id="UP000233837"/>
    </source>
</evidence>
<name>A0A2I0X4P8_9ASPA</name>
<reference evidence="2 3" key="1">
    <citation type="journal article" date="2016" name="Sci. Rep.">
        <title>The Dendrobium catenatum Lindl. genome sequence provides insights into polysaccharide synthase, floral development and adaptive evolution.</title>
        <authorList>
            <person name="Zhang G.Q."/>
            <person name="Xu Q."/>
            <person name="Bian C."/>
            <person name="Tsai W.C."/>
            <person name="Yeh C.M."/>
            <person name="Liu K.W."/>
            <person name="Yoshida K."/>
            <person name="Zhang L.S."/>
            <person name="Chang S.B."/>
            <person name="Chen F."/>
            <person name="Shi Y."/>
            <person name="Su Y.Y."/>
            <person name="Zhang Y.Q."/>
            <person name="Chen L.J."/>
            <person name="Yin Y."/>
            <person name="Lin M."/>
            <person name="Huang H."/>
            <person name="Deng H."/>
            <person name="Wang Z.W."/>
            <person name="Zhu S.L."/>
            <person name="Zhao X."/>
            <person name="Deng C."/>
            <person name="Niu S.C."/>
            <person name="Huang J."/>
            <person name="Wang M."/>
            <person name="Liu G.H."/>
            <person name="Yang H.J."/>
            <person name="Xiao X.J."/>
            <person name="Hsiao Y.Y."/>
            <person name="Wu W.L."/>
            <person name="Chen Y.Y."/>
            <person name="Mitsuda N."/>
            <person name="Ohme-Takagi M."/>
            <person name="Luo Y.B."/>
            <person name="Van de Peer Y."/>
            <person name="Liu Z.J."/>
        </authorList>
    </citation>
    <scope>NUCLEOTIDE SEQUENCE [LARGE SCALE GENOMIC DNA]</scope>
    <source>
        <tissue evidence="2">The whole plant</tissue>
    </source>
</reference>
<evidence type="ECO:0000256" key="1">
    <source>
        <dbReference type="SAM" id="MobiDB-lite"/>
    </source>
</evidence>